<comment type="subcellular location">
    <subcellularLocation>
        <location evidence="1">Cell inner membrane</location>
        <topology evidence="1">Multi-pass membrane protein</topology>
    </subcellularLocation>
</comment>
<dbReference type="PANTHER" id="PTHR30161:SF2">
    <property type="entry name" value="INVASION PROTEIN INVA"/>
    <property type="match status" value="1"/>
</dbReference>
<dbReference type="Gene3D" id="1.10.8.540">
    <property type="entry name" value="FHIPEP family, domain 3"/>
    <property type="match status" value="1"/>
</dbReference>
<keyword evidence="5" id="KW-0997">Cell inner membrane</keyword>
<protein>
    <submittedName>
        <fullName evidence="11">Type III secretion system inner membrane channel protein</fullName>
    </submittedName>
</protein>
<evidence type="ECO:0000256" key="6">
    <source>
        <dbReference type="ARBA" id="ARBA00022692"/>
    </source>
</evidence>
<dbReference type="Pfam" id="PF00771">
    <property type="entry name" value="FHIPEP"/>
    <property type="match status" value="1"/>
</dbReference>
<feature type="transmembrane region" description="Helical" evidence="10">
    <location>
        <begin position="44"/>
        <end position="62"/>
    </location>
</feature>
<dbReference type="InterPro" id="IPR006302">
    <property type="entry name" value="T3SS_HrcV"/>
</dbReference>
<feature type="transmembrane region" description="Helical" evidence="10">
    <location>
        <begin position="68"/>
        <end position="87"/>
    </location>
</feature>
<feature type="transmembrane region" description="Helical" evidence="10">
    <location>
        <begin position="99"/>
        <end position="119"/>
    </location>
</feature>
<dbReference type="InterPro" id="IPR042194">
    <property type="entry name" value="FHIPEP_1"/>
</dbReference>
<name>A0A7Z6UK11_PSESF</name>
<dbReference type="AlphaFoldDB" id="A0A7Z6UK11"/>
<dbReference type="InterPro" id="IPR042196">
    <property type="entry name" value="FHIPEP_4"/>
</dbReference>
<dbReference type="Gene3D" id="3.40.50.12790">
    <property type="entry name" value="FHIPEP family, domain 4"/>
    <property type="match status" value="1"/>
</dbReference>
<keyword evidence="6 10" id="KW-0812">Transmembrane</keyword>
<dbReference type="InterPro" id="IPR001712">
    <property type="entry name" value="T3SS_FHIPEP"/>
</dbReference>
<proteinExistence type="inferred from homology"/>
<dbReference type="GO" id="GO:0009306">
    <property type="term" value="P:protein secretion"/>
    <property type="evidence" value="ECO:0007669"/>
    <property type="project" value="InterPro"/>
</dbReference>
<dbReference type="PRINTS" id="PR00949">
    <property type="entry name" value="TYPE3IMAPROT"/>
</dbReference>
<evidence type="ECO:0000256" key="5">
    <source>
        <dbReference type="ARBA" id="ARBA00022519"/>
    </source>
</evidence>
<evidence type="ECO:0000313" key="12">
    <source>
        <dbReference type="Proteomes" id="UP000281806"/>
    </source>
</evidence>
<dbReference type="PIRSF" id="PIRSF005419">
    <property type="entry name" value="FlhA"/>
    <property type="match status" value="1"/>
</dbReference>
<evidence type="ECO:0000256" key="3">
    <source>
        <dbReference type="ARBA" id="ARBA00022448"/>
    </source>
</evidence>
<feature type="compositionally biased region" description="Low complexity" evidence="9">
    <location>
        <begin position="370"/>
        <end position="384"/>
    </location>
</feature>
<feature type="transmembrane region" description="Helical" evidence="10">
    <location>
        <begin position="226"/>
        <end position="247"/>
    </location>
</feature>
<evidence type="ECO:0000256" key="7">
    <source>
        <dbReference type="ARBA" id="ARBA00022989"/>
    </source>
</evidence>
<feature type="transmembrane region" description="Helical" evidence="10">
    <location>
        <begin position="267"/>
        <end position="286"/>
    </location>
</feature>
<comment type="caution">
    <text evidence="11">The sequence shown here is derived from an EMBL/GenBank/DDBJ whole genome shotgun (WGS) entry which is preliminary data.</text>
</comment>
<dbReference type="PANTHER" id="PTHR30161">
    <property type="entry name" value="FLAGELLAR EXPORT PROTEIN, MEMBRANE FLHA SUBUNIT-RELATED"/>
    <property type="match status" value="1"/>
</dbReference>
<evidence type="ECO:0000256" key="9">
    <source>
        <dbReference type="SAM" id="MobiDB-lite"/>
    </source>
</evidence>
<evidence type="ECO:0000256" key="10">
    <source>
        <dbReference type="SAM" id="Phobius"/>
    </source>
</evidence>
<evidence type="ECO:0000313" key="11">
    <source>
        <dbReference type="EMBL" id="RMR60309.1"/>
    </source>
</evidence>
<keyword evidence="7 10" id="KW-1133">Transmembrane helix</keyword>
<keyword evidence="4" id="KW-1003">Cell membrane</keyword>
<sequence length="751" mass="81729">MEGRPQGRRAAMLQTLPGSTEGCAMTLMNALNRLAVTASKRTDVIIVAFMLMAIAMMIIPMPTYLVDALIGVNIALSLLILIVAFYINHSVEFSALPPLILLSTLFRLSLSITTTRLILLDGNAGHIVKAFGDFVIAGQVVVGLVVFLIITVAQFVVITKGAERVAEVAARFTLDAMPGKQMSIDNDLRNGDIDQFEARRRRSRLERESQMFGAMDGAMKFVKGDAIAGLVILFVNLLGGMMIGMVQRGMPFAEAAHVYSLLTVGDGLIAQIPALLISVAAGTVVTRVNSDGEERDLGTEIVRQLSASHRALGLTALILLGVGMLPGFPLLVFVGLAAVLGGSAFVLWRRDRRAARSLVKDELQEHETMAEPGASSGASGASNDAAEDALESAERPRDSQVLLSIGTGLAEAAPLQPLRQRIEALCHDIRIDLGVEVPLPEVYLDRSLPADRFQVELEGVPVSEGEFSGMALLLQDDPVHAQLVSVETFEAPSPIGSRPGRWAGREHAERLQDAGIGFLFADEVLREVLDRMLRRYAADFLGIQETRLMLEQLEGKYGELIKEVLRILPLQRIAEALRLLVSEGVSIRNRRGLLESMVEWGSIESDAGRLTEHLRAGLARQISHQYADRNRVISAFVLAPALEEQLRATLARQEKSRDSLPDDIGRTVLVQLRRLCDMLPEHDSTVLLVHSELRRCMRRLIVRGELQLAVLSFRELASEYNLQAVGTVSLTDVLARPASRAGAATPLATAS</sequence>
<keyword evidence="8 10" id="KW-0472">Membrane</keyword>
<evidence type="ECO:0000256" key="4">
    <source>
        <dbReference type="ARBA" id="ARBA00022475"/>
    </source>
</evidence>
<feature type="transmembrane region" description="Helical" evidence="10">
    <location>
        <begin position="134"/>
        <end position="157"/>
    </location>
</feature>
<dbReference type="InterPro" id="IPR042193">
    <property type="entry name" value="FHIPEP_3"/>
</dbReference>
<evidence type="ECO:0000256" key="8">
    <source>
        <dbReference type="ARBA" id="ARBA00023136"/>
    </source>
</evidence>
<feature type="region of interest" description="Disordered" evidence="9">
    <location>
        <begin position="363"/>
        <end position="396"/>
    </location>
</feature>
<dbReference type="NCBIfam" id="TIGR01399">
    <property type="entry name" value="hrcV"/>
    <property type="match status" value="1"/>
</dbReference>
<reference evidence="11 12" key="1">
    <citation type="submission" date="2018-08" db="EMBL/GenBank/DDBJ databases">
        <title>Recombination of ecologically and evolutionarily significant loci maintains genetic cohesion in the Pseudomonas syringae species complex.</title>
        <authorList>
            <person name="Dillon M."/>
            <person name="Thakur S."/>
            <person name="Almeida R.N.D."/>
            <person name="Weir B.S."/>
            <person name="Guttman D.S."/>
        </authorList>
    </citation>
    <scope>NUCLEOTIDE SEQUENCE [LARGE SCALE GENOMIC DNA]</scope>
    <source>
        <strain evidence="11 12">ICMP 19198</strain>
    </source>
</reference>
<dbReference type="Proteomes" id="UP000281806">
    <property type="component" value="Unassembled WGS sequence"/>
</dbReference>
<feature type="transmembrane region" description="Helical" evidence="10">
    <location>
        <begin position="307"/>
        <end position="324"/>
    </location>
</feature>
<dbReference type="EMBL" id="RBRZ01000032">
    <property type="protein sequence ID" value="RMR60309.1"/>
    <property type="molecule type" value="Genomic_DNA"/>
</dbReference>
<comment type="similarity">
    <text evidence="2">Belongs to the FHIPEP (flagella/HR/invasion proteins export pore) family.</text>
</comment>
<dbReference type="GO" id="GO:0005886">
    <property type="term" value="C:plasma membrane"/>
    <property type="evidence" value="ECO:0007669"/>
    <property type="project" value="UniProtKB-SubCell"/>
</dbReference>
<keyword evidence="3" id="KW-0813">Transport</keyword>
<organism evidence="11 12">
    <name type="scientific">Pseudomonas syringae pv. actinidiae</name>
    <dbReference type="NCBI Taxonomy" id="103796"/>
    <lineage>
        <taxon>Bacteria</taxon>
        <taxon>Pseudomonadati</taxon>
        <taxon>Pseudomonadota</taxon>
        <taxon>Gammaproteobacteria</taxon>
        <taxon>Pseudomonadales</taxon>
        <taxon>Pseudomonadaceae</taxon>
        <taxon>Pseudomonas</taxon>
        <taxon>Pseudomonas syringae</taxon>
    </lineage>
</organism>
<evidence type="ECO:0000256" key="2">
    <source>
        <dbReference type="ARBA" id="ARBA00008835"/>
    </source>
</evidence>
<evidence type="ECO:0000256" key="1">
    <source>
        <dbReference type="ARBA" id="ARBA00004429"/>
    </source>
</evidence>
<accession>A0A7Z6UK11</accession>
<gene>
    <name evidence="11" type="ORF">ALP83_05371</name>
</gene>
<dbReference type="Gene3D" id="3.40.30.60">
    <property type="entry name" value="FHIPEP family, domain 1"/>
    <property type="match status" value="1"/>
</dbReference>